<evidence type="ECO:0000256" key="2">
    <source>
        <dbReference type="ARBA" id="ARBA00007087"/>
    </source>
</evidence>
<keyword evidence="10" id="KW-0675">Receptor</keyword>
<dbReference type="GO" id="GO:0008277">
    <property type="term" value="P:regulation of G protein-coupled receptor signaling pathway"/>
    <property type="evidence" value="ECO:0007669"/>
    <property type="project" value="InterPro"/>
</dbReference>
<accession>A0A9D3MUI0</accession>
<dbReference type="GO" id="GO:0072659">
    <property type="term" value="P:protein localization to plasma membrane"/>
    <property type="evidence" value="ECO:0007669"/>
    <property type="project" value="TreeGrafter"/>
</dbReference>
<evidence type="ECO:0000256" key="3">
    <source>
        <dbReference type="ARBA" id="ARBA00022448"/>
    </source>
</evidence>
<dbReference type="AlphaFoldDB" id="A0A9D3MUI0"/>
<keyword evidence="4" id="KW-1003">Cell membrane</keyword>
<evidence type="ECO:0000256" key="11">
    <source>
        <dbReference type="SAM" id="Phobius"/>
    </source>
</evidence>
<keyword evidence="8 11" id="KW-0472">Membrane</keyword>
<dbReference type="PANTHER" id="PTHR14076:SF9">
    <property type="entry name" value="RECEPTOR ACTIVITY-MODIFYING PROTEIN 2"/>
    <property type="match status" value="1"/>
</dbReference>
<protein>
    <recommendedName>
        <fullName evidence="14">Receptor activity modifying protein 1</fullName>
    </recommendedName>
</protein>
<dbReference type="InterPro" id="IPR038126">
    <property type="entry name" value="RAMP_sf"/>
</dbReference>
<reference evidence="12" key="1">
    <citation type="submission" date="2021-01" db="EMBL/GenBank/DDBJ databases">
        <title>A chromosome-scale assembly of European eel, Anguilla anguilla.</title>
        <authorList>
            <person name="Henkel C."/>
            <person name="Jong-Raadsen S.A."/>
            <person name="Dufour S."/>
            <person name="Weltzien F.-A."/>
            <person name="Palstra A.P."/>
            <person name="Pelster B."/>
            <person name="Spaink H.P."/>
            <person name="Van Den Thillart G.E."/>
            <person name="Jansen H."/>
            <person name="Zahm M."/>
            <person name="Klopp C."/>
            <person name="Cedric C."/>
            <person name="Louis A."/>
            <person name="Berthelot C."/>
            <person name="Parey E."/>
            <person name="Roest Crollius H."/>
            <person name="Montfort J."/>
            <person name="Robinson-Rechavi M."/>
            <person name="Bucao C."/>
            <person name="Bouchez O."/>
            <person name="Gislard M."/>
            <person name="Lluch J."/>
            <person name="Milhes M."/>
            <person name="Lampietro C."/>
            <person name="Lopez Roques C."/>
            <person name="Donnadieu C."/>
            <person name="Braasch I."/>
            <person name="Desvignes T."/>
            <person name="Postlethwait J."/>
            <person name="Bobe J."/>
            <person name="Guiguen Y."/>
            <person name="Dirks R."/>
        </authorList>
    </citation>
    <scope>NUCLEOTIDE SEQUENCE</scope>
    <source>
        <strain evidence="12">Tag_6206</strain>
        <tissue evidence="12">Liver</tissue>
    </source>
</reference>
<name>A0A9D3MUI0_ANGAN</name>
<comment type="similarity">
    <text evidence="2">Belongs to the RAMP family.</text>
</comment>
<evidence type="ECO:0000256" key="7">
    <source>
        <dbReference type="ARBA" id="ARBA00022989"/>
    </source>
</evidence>
<evidence type="ECO:0000256" key="9">
    <source>
        <dbReference type="ARBA" id="ARBA00023157"/>
    </source>
</evidence>
<dbReference type="EMBL" id="JAFIRN010000002">
    <property type="protein sequence ID" value="KAG5854975.1"/>
    <property type="molecule type" value="Genomic_DNA"/>
</dbReference>
<evidence type="ECO:0000256" key="1">
    <source>
        <dbReference type="ARBA" id="ARBA00004251"/>
    </source>
</evidence>
<keyword evidence="5 11" id="KW-0812">Transmembrane</keyword>
<dbReference type="GO" id="GO:0032870">
    <property type="term" value="P:cellular response to hormone stimulus"/>
    <property type="evidence" value="ECO:0007669"/>
    <property type="project" value="TreeGrafter"/>
</dbReference>
<dbReference type="InterPro" id="IPR006985">
    <property type="entry name" value="RAMP"/>
</dbReference>
<evidence type="ECO:0000313" key="13">
    <source>
        <dbReference type="Proteomes" id="UP001044222"/>
    </source>
</evidence>
<dbReference type="GO" id="GO:0015026">
    <property type="term" value="F:coreceptor activity"/>
    <property type="evidence" value="ECO:0007669"/>
    <property type="project" value="InterPro"/>
</dbReference>
<comment type="subcellular location">
    <subcellularLocation>
        <location evidence="1">Cell membrane</location>
        <topology evidence="1">Single-pass type I membrane protein</topology>
    </subcellularLocation>
</comment>
<dbReference type="GO" id="GO:0043235">
    <property type="term" value="C:receptor complex"/>
    <property type="evidence" value="ECO:0007669"/>
    <property type="project" value="TreeGrafter"/>
</dbReference>
<evidence type="ECO:0000256" key="5">
    <source>
        <dbReference type="ARBA" id="ARBA00022692"/>
    </source>
</evidence>
<dbReference type="Gene3D" id="1.10.150.510">
    <property type="entry name" value="Receptor activity modifying family"/>
    <property type="match status" value="1"/>
</dbReference>
<evidence type="ECO:0000256" key="10">
    <source>
        <dbReference type="ARBA" id="ARBA00023170"/>
    </source>
</evidence>
<gene>
    <name evidence="12" type="ORF">ANANG_G00043780</name>
</gene>
<dbReference type="GO" id="GO:0007186">
    <property type="term" value="P:G protein-coupled receptor signaling pathway"/>
    <property type="evidence" value="ECO:0007669"/>
    <property type="project" value="TreeGrafter"/>
</dbReference>
<dbReference type="GO" id="GO:0031623">
    <property type="term" value="P:receptor internalization"/>
    <property type="evidence" value="ECO:0007669"/>
    <property type="project" value="TreeGrafter"/>
</dbReference>
<dbReference type="GO" id="GO:0005886">
    <property type="term" value="C:plasma membrane"/>
    <property type="evidence" value="ECO:0007669"/>
    <property type="project" value="UniProtKB-SubCell"/>
</dbReference>
<dbReference type="Pfam" id="PF04901">
    <property type="entry name" value="RAMP"/>
    <property type="match status" value="1"/>
</dbReference>
<comment type="caution">
    <text evidence="12">The sequence shown here is derived from an EMBL/GenBank/DDBJ whole genome shotgun (WGS) entry which is preliminary data.</text>
</comment>
<evidence type="ECO:0000256" key="6">
    <source>
        <dbReference type="ARBA" id="ARBA00022729"/>
    </source>
</evidence>
<dbReference type="Proteomes" id="UP001044222">
    <property type="component" value="Unassembled WGS sequence"/>
</dbReference>
<dbReference type="GO" id="GO:0001525">
    <property type="term" value="P:angiogenesis"/>
    <property type="evidence" value="ECO:0007669"/>
    <property type="project" value="TreeGrafter"/>
</dbReference>
<keyword evidence="7 11" id="KW-1133">Transmembrane helix</keyword>
<organism evidence="12 13">
    <name type="scientific">Anguilla anguilla</name>
    <name type="common">European freshwater eel</name>
    <name type="synonym">Muraena anguilla</name>
    <dbReference type="NCBI Taxonomy" id="7936"/>
    <lineage>
        <taxon>Eukaryota</taxon>
        <taxon>Metazoa</taxon>
        <taxon>Chordata</taxon>
        <taxon>Craniata</taxon>
        <taxon>Vertebrata</taxon>
        <taxon>Euteleostomi</taxon>
        <taxon>Actinopterygii</taxon>
        <taxon>Neopterygii</taxon>
        <taxon>Teleostei</taxon>
        <taxon>Anguilliformes</taxon>
        <taxon>Anguillidae</taxon>
        <taxon>Anguilla</taxon>
    </lineage>
</organism>
<dbReference type="GO" id="GO:0009986">
    <property type="term" value="C:cell surface"/>
    <property type="evidence" value="ECO:0007669"/>
    <property type="project" value="TreeGrafter"/>
</dbReference>
<keyword evidence="3" id="KW-0813">Transport</keyword>
<evidence type="ECO:0000313" key="12">
    <source>
        <dbReference type="EMBL" id="KAG5854975.1"/>
    </source>
</evidence>
<feature type="transmembrane region" description="Helical" evidence="11">
    <location>
        <begin position="156"/>
        <end position="178"/>
    </location>
</feature>
<sequence>MPAYLLHLKTSQCPLHSEESSHYKMTTLLPFVLFPVLLWGGALQINGTKEDDESFQEQEKFLGFAHCNESLLELYSTDCQLLFQEDMLDTNKELWCDWQSVIRPYNKLTVCLEYITGRLACFYPNHIVEKAFLQVHSFYFQYCRDQEDGFSDPPHYVSVSLTLVPVCLIPILVSLVVWKSKVKE</sequence>
<evidence type="ECO:0000256" key="8">
    <source>
        <dbReference type="ARBA" id="ARBA00023136"/>
    </source>
</evidence>
<proteinExistence type="inferred from homology"/>
<evidence type="ECO:0000256" key="4">
    <source>
        <dbReference type="ARBA" id="ARBA00022475"/>
    </source>
</evidence>
<keyword evidence="9" id="KW-1015">Disulfide bond</keyword>
<dbReference type="GO" id="GO:0006816">
    <property type="term" value="P:calcium ion transport"/>
    <property type="evidence" value="ECO:0007669"/>
    <property type="project" value="TreeGrafter"/>
</dbReference>
<dbReference type="GO" id="GO:0006886">
    <property type="term" value="P:intracellular protein transport"/>
    <property type="evidence" value="ECO:0007669"/>
    <property type="project" value="InterPro"/>
</dbReference>
<keyword evidence="6" id="KW-0732">Signal</keyword>
<evidence type="ECO:0008006" key="14">
    <source>
        <dbReference type="Google" id="ProtNLM"/>
    </source>
</evidence>
<keyword evidence="13" id="KW-1185">Reference proteome</keyword>
<dbReference type="PANTHER" id="PTHR14076">
    <property type="entry name" value="RECEPTOR ACTIVITY MODIFYING PROTEIN RAMP"/>
    <property type="match status" value="1"/>
</dbReference>